<evidence type="ECO:0000259" key="4">
    <source>
        <dbReference type="PROSITE" id="PS50887"/>
    </source>
</evidence>
<dbReference type="CDD" id="cd01949">
    <property type="entry name" value="GGDEF"/>
    <property type="match status" value="1"/>
</dbReference>
<comment type="caution">
    <text evidence="5">The sequence shown here is derived from an EMBL/GenBank/DDBJ whole genome shotgun (WGS) entry which is preliminary data.</text>
</comment>
<dbReference type="SUPFAM" id="SSF55073">
    <property type="entry name" value="Nucleotide cyclase"/>
    <property type="match status" value="1"/>
</dbReference>
<protein>
    <recommendedName>
        <fullName evidence="1">diguanylate cyclase</fullName>
        <ecNumber evidence="1">2.7.7.65</ecNumber>
    </recommendedName>
</protein>
<keyword evidence="3" id="KW-1133">Transmembrane helix</keyword>
<organism evidence="5 6">
    <name type="scientific">Vreelandella piezotolerans</name>
    <dbReference type="NCBI Taxonomy" id="2609667"/>
    <lineage>
        <taxon>Bacteria</taxon>
        <taxon>Pseudomonadati</taxon>
        <taxon>Pseudomonadota</taxon>
        <taxon>Gammaproteobacteria</taxon>
        <taxon>Oceanospirillales</taxon>
        <taxon>Halomonadaceae</taxon>
        <taxon>Vreelandella</taxon>
    </lineage>
</organism>
<keyword evidence="3" id="KW-0812">Transmembrane</keyword>
<dbReference type="InterPro" id="IPR029787">
    <property type="entry name" value="Nucleotide_cyclase"/>
</dbReference>
<keyword evidence="3" id="KW-0472">Membrane</keyword>
<dbReference type="Pfam" id="PF00990">
    <property type="entry name" value="GGDEF"/>
    <property type="match status" value="1"/>
</dbReference>
<feature type="transmembrane region" description="Helical" evidence="3">
    <location>
        <begin position="93"/>
        <end position="111"/>
    </location>
</feature>
<dbReference type="Proteomes" id="UP000466130">
    <property type="component" value="Unassembled WGS sequence"/>
</dbReference>
<evidence type="ECO:0000256" key="1">
    <source>
        <dbReference type="ARBA" id="ARBA00012528"/>
    </source>
</evidence>
<keyword evidence="6" id="KW-1185">Reference proteome</keyword>
<dbReference type="PROSITE" id="PS50887">
    <property type="entry name" value="GGDEF"/>
    <property type="match status" value="1"/>
</dbReference>
<evidence type="ECO:0000313" key="6">
    <source>
        <dbReference type="Proteomes" id="UP000466130"/>
    </source>
</evidence>
<dbReference type="PANTHER" id="PTHR45138">
    <property type="entry name" value="REGULATORY COMPONENTS OF SENSORY TRANSDUCTION SYSTEM"/>
    <property type="match status" value="1"/>
</dbReference>
<dbReference type="InterPro" id="IPR050469">
    <property type="entry name" value="Diguanylate_Cyclase"/>
</dbReference>
<dbReference type="EMBL" id="VWRT01000004">
    <property type="protein sequence ID" value="KAE8438986.1"/>
    <property type="molecule type" value="Genomic_DNA"/>
</dbReference>
<evidence type="ECO:0000313" key="5">
    <source>
        <dbReference type="EMBL" id="KAE8438986.1"/>
    </source>
</evidence>
<dbReference type="SMART" id="SM00267">
    <property type="entry name" value="GGDEF"/>
    <property type="match status" value="1"/>
</dbReference>
<name>A0ABQ6XAE4_9GAMM</name>
<feature type="transmembrane region" description="Helical" evidence="3">
    <location>
        <begin position="117"/>
        <end position="138"/>
    </location>
</feature>
<feature type="transmembrane region" description="Helical" evidence="3">
    <location>
        <begin position="60"/>
        <end position="86"/>
    </location>
</feature>
<feature type="domain" description="GGDEF" evidence="4">
    <location>
        <begin position="248"/>
        <end position="379"/>
    </location>
</feature>
<feature type="transmembrane region" description="Helical" evidence="3">
    <location>
        <begin position="150"/>
        <end position="171"/>
    </location>
</feature>
<dbReference type="NCBIfam" id="TIGR00254">
    <property type="entry name" value="GGDEF"/>
    <property type="match status" value="1"/>
</dbReference>
<evidence type="ECO:0000256" key="3">
    <source>
        <dbReference type="SAM" id="Phobius"/>
    </source>
</evidence>
<reference evidence="5 6" key="1">
    <citation type="submission" date="2019-09" db="EMBL/GenBank/DDBJ databases">
        <title>The Halomonas whole genome shotgun (WGS).</title>
        <authorList>
            <person name="Xie Z."/>
        </authorList>
    </citation>
    <scope>NUCLEOTIDE SEQUENCE [LARGE SCALE GENOMIC DNA]</scope>
    <source>
        <strain evidence="5 6">NBT06E8</strain>
    </source>
</reference>
<dbReference type="EC" id="2.7.7.65" evidence="1"/>
<comment type="catalytic activity">
    <reaction evidence="2">
        <text>2 GTP = 3',3'-c-di-GMP + 2 diphosphate</text>
        <dbReference type="Rhea" id="RHEA:24898"/>
        <dbReference type="ChEBI" id="CHEBI:33019"/>
        <dbReference type="ChEBI" id="CHEBI:37565"/>
        <dbReference type="ChEBI" id="CHEBI:58805"/>
        <dbReference type="EC" id="2.7.7.65"/>
    </reaction>
</comment>
<dbReference type="InterPro" id="IPR000160">
    <property type="entry name" value="GGDEF_dom"/>
</dbReference>
<feature type="transmembrane region" description="Helical" evidence="3">
    <location>
        <begin position="183"/>
        <end position="203"/>
    </location>
</feature>
<dbReference type="InterPro" id="IPR043128">
    <property type="entry name" value="Rev_trsase/Diguanyl_cyclase"/>
</dbReference>
<gene>
    <name evidence="5" type="ORF">F1978_05660</name>
</gene>
<dbReference type="Gene3D" id="3.30.70.270">
    <property type="match status" value="1"/>
</dbReference>
<accession>A0ABQ6XAE4</accession>
<dbReference type="RefSeq" id="WP_153842752.1">
    <property type="nucleotide sequence ID" value="NZ_CP048602.1"/>
</dbReference>
<evidence type="ECO:0000256" key="2">
    <source>
        <dbReference type="ARBA" id="ARBA00034247"/>
    </source>
</evidence>
<dbReference type="PANTHER" id="PTHR45138:SF9">
    <property type="entry name" value="DIGUANYLATE CYCLASE DGCM-RELATED"/>
    <property type="match status" value="1"/>
</dbReference>
<proteinExistence type="predicted"/>
<feature type="transmembrane region" description="Helical" evidence="3">
    <location>
        <begin position="6"/>
        <end position="24"/>
    </location>
</feature>
<sequence length="379" mass="41633">MAFDPPTLLTLTIAIAAAAALYLLMEWRGARERALLLWAAGFATITVGSSLSLLRANGFFLVGVWFANGLLILAHWLFLLGVLRFVGQRPSQAWWLLVVIWCALLLLPAPLTSSKLYLALNSLLVGLLALRASWALKLESGSATLGTRQLHYVLLIHGLFYIAKGLLPLAPNTLVDLMAFRGAIIRVSLVEGAMAILLIALSMTGTVRYQRERHITHLAERDALTSLLNRRGFETQALRVLKRITPSQPGALLLVDLDNFKQVNDLYGHAAGDHLLIALGDIAQQTLPADALMARLGGDEFVFLLKDVDDDAVLRMGQQLRQRFQTVASHTYPTPNPVSLSLGVTRLTQPSQDLSSLLARSDQALYEAKRSGRNRMEIC</sequence>
<feature type="transmembrane region" description="Helical" evidence="3">
    <location>
        <begin position="36"/>
        <end position="54"/>
    </location>
</feature>